<keyword evidence="2 6" id="KW-0812">Transmembrane</keyword>
<accession>A0A1E1J6Y4</accession>
<feature type="region of interest" description="Disordered" evidence="5">
    <location>
        <begin position="1"/>
        <end position="150"/>
    </location>
</feature>
<dbReference type="AlphaFoldDB" id="A0A1E1J6Y4"/>
<dbReference type="GO" id="GO:0016020">
    <property type="term" value="C:membrane"/>
    <property type="evidence" value="ECO:0007669"/>
    <property type="project" value="UniProtKB-SubCell"/>
</dbReference>
<comment type="subcellular location">
    <subcellularLocation>
        <location evidence="1">Membrane</location>
        <topology evidence="1">Multi-pass membrane protein</topology>
    </subcellularLocation>
</comment>
<feature type="transmembrane region" description="Helical" evidence="6">
    <location>
        <begin position="235"/>
        <end position="265"/>
    </location>
</feature>
<dbReference type="GO" id="GO:0005794">
    <property type="term" value="C:Golgi apparatus"/>
    <property type="evidence" value="ECO:0007669"/>
    <property type="project" value="TreeGrafter"/>
</dbReference>
<evidence type="ECO:0000313" key="7">
    <source>
        <dbReference type="EMBL" id="CCM18611.1"/>
    </source>
</evidence>
<feature type="compositionally biased region" description="Polar residues" evidence="5">
    <location>
        <begin position="39"/>
        <end position="62"/>
    </location>
</feature>
<name>A0A1E1J6Y4_LEIGU</name>
<reference evidence="7" key="1">
    <citation type="submission" date="2012-08" db="EMBL/GenBank/DDBJ databases">
        <title>Comparative genomics of metastatic and non-metastatic Leishmania guyanensis provides insights into polygenic factors involved in Leishmania RNA virus infection.</title>
        <authorList>
            <person name="Smith D."/>
            <person name="Hertz-Fowler C."/>
            <person name="Martin R."/>
            <person name="Dickens N."/>
            <person name="Fasel N."/>
            <person name="Falquet L."/>
            <person name="Beverley S."/>
            <person name="Zangger H."/>
            <person name="Calderon-Copete S."/>
            <person name="Mottram J."/>
            <person name="Xenarios I."/>
        </authorList>
    </citation>
    <scope>NUCLEOTIDE SEQUENCE</scope>
    <source>
        <strain evidence="7">MHOM/BR/75/M4147/SSU:IR2SAT-LUC</strain>
    </source>
</reference>
<protein>
    <recommendedName>
        <fullName evidence="8">PRA1 family protein</fullName>
    </recommendedName>
</protein>
<evidence type="ECO:0000256" key="4">
    <source>
        <dbReference type="ARBA" id="ARBA00023136"/>
    </source>
</evidence>
<organism evidence="7">
    <name type="scientific">Leishmania guyanensis</name>
    <dbReference type="NCBI Taxonomy" id="5670"/>
    <lineage>
        <taxon>Eukaryota</taxon>
        <taxon>Discoba</taxon>
        <taxon>Euglenozoa</taxon>
        <taxon>Kinetoplastea</taxon>
        <taxon>Metakinetoplastina</taxon>
        <taxon>Trypanosomatida</taxon>
        <taxon>Trypanosomatidae</taxon>
        <taxon>Leishmaniinae</taxon>
        <taxon>Leishmania</taxon>
        <taxon>Leishmania guyanensis species complex</taxon>
    </lineage>
</organism>
<evidence type="ECO:0000256" key="5">
    <source>
        <dbReference type="SAM" id="MobiDB-lite"/>
    </source>
</evidence>
<proteinExistence type="predicted"/>
<dbReference type="PANTHER" id="PTHR19317">
    <property type="entry name" value="PRENYLATED RAB ACCEPTOR 1-RELATED"/>
    <property type="match status" value="1"/>
</dbReference>
<keyword evidence="3 6" id="KW-1133">Transmembrane helix</keyword>
<dbReference type="PANTHER" id="PTHR19317:SF0">
    <property type="entry name" value="PRENYLATED RAB ACCEPTOR PROTEIN 1"/>
    <property type="match status" value="1"/>
</dbReference>
<keyword evidence="4 6" id="KW-0472">Membrane</keyword>
<dbReference type="InterPro" id="IPR004895">
    <property type="entry name" value="Prenylated_rab_accept_PRA1"/>
</dbReference>
<evidence type="ECO:0008006" key="8">
    <source>
        <dbReference type="Google" id="ProtNLM"/>
    </source>
</evidence>
<sequence>MPSSKVSDWLLLDNSPQGASSTSSGSPGSMKLREMPPASLTSSQNEHTSQSDTSNTFVATSGQHRDVHSGSISGNSNSDSDLYSEGESEGSDNLFERPGSMALPAFPHSRQRHRVHESSSRRGSFQPPSLTTQSEKRGGGGSSSNLGAKRIKASSSVTSASYFSNPNVNSFDIRNEVDCCLRYLRHLYKTVEEDRLPWMTDFADIQKMGRPRKMKEIAGRLNLNIPYYSSNYVEIFYAVTMPLLLLYNKPFFIVTFLTIVVIHSIRMHKKKTHTYGDSVVVLGRPISYRNLGHLLVFALVMLLFFNGLRTLMWVLLLNFCIIVPHALIRKPTYFDDEDLEKCRPKMAQYAICLIILVLAYLEGDTSHDEEAENRRAVERERKRMAQVLAKRESTG</sequence>
<gene>
    <name evidence="7" type="primary">LgM4147LRVhigh.33.01990.00210</name>
    <name evidence="7" type="ORF">BN36_3360980</name>
</gene>
<evidence type="ECO:0000256" key="2">
    <source>
        <dbReference type="ARBA" id="ARBA00022692"/>
    </source>
</evidence>
<feature type="compositionally biased region" description="Low complexity" evidence="5">
    <location>
        <begin position="69"/>
        <end position="81"/>
    </location>
</feature>
<dbReference type="Pfam" id="PF03208">
    <property type="entry name" value="PRA1"/>
    <property type="match status" value="1"/>
</dbReference>
<feature type="compositionally biased region" description="Low complexity" evidence="5">
    <location>
        <begin position="15"/>
        <end position="29"/>
    </location>
</feature>
<feature type="transmembrane region" description="Helical" evidence="6">
    <location>
        <begin position="286"/>
        <end position="305"/>
    </location>
</feature>
<evidence type="ECO:0000256" key="3">
    <source>
        <dbReference type="ARBA" id="ARBA00022989"/>
    </source>
</evidence>
<evidence type="ECO:0000256" key="6">
    <source>
        <dbReference type="SAM" id="Phobius"/>
    </source>
</evidence>
<feature type="compositionally biased region" description="Polar residues" evidence="5">
    <location>
        <begin position="121"/>
        <end position="133"/>
    </location>
</feature>
<evidence type="ECO:0000256" key="1">
    <source>
        <dbReference type="ARBA" id="ARBA00004141"/>
    </source>
</evidence>
<dbReference type="EMBL" id="CALQ01001609">
    <property type="protein sequence ID" value="CCM18611.1"/>
    <property type="molecule type" value="Genomic_DNA"/>
</dbReference>